<keyword evidence="5 10" id="KW-0680">Restriction system</keyword>
<dbReference type="InterPro" id="IPR021810">
    <property type="entry name" value="T1RH-like_C"/>
</dbReference>
<dbReference type="CDD" id="cd18800">
    <property type="entry name" value="SF2_C_EcoR124I-like"/>
    <property type="match status" value="1"/>
</dbReference>
<keyword evidence="9 10" id="KW-0238">DNA-binding</keyword>
<dbReference type="CDD" id="cd18030">
    <property type="entry name" value="DEXHc_RE_I_HsdR"/>
    <property type="match status" value="1"/>
</dbReference>
<evidence type="ECO:0000256" key="4">
    <source>
        <dbReference type="ARBA" id="ARBA00022741"/>
    </source>
</evidence>
<protein>
    <recommendedName>
        <fullName evidence="10">Type I restriction enzyme endonuclease subunit</fullName>
        <shortName evidence="10">R protein</shortName>
        <ecNumber evidence="10">3.1.21.3</ecNumber>
    </recommendedName>
</protein>
<dbReference type="EMBL" id="LGGO01000040">
    <property type="protein sequence ID" value="KUK77363.1"/>
    <property type="molecule type" value="Genomic_DNA"/>
</dbReference>
<dbReference type="Proteomes" id="UP000053904">
    <property type="component" value="Unassembled WGS sequence"/>
</dbReference>
<dbReference type="GO" id="GO:0009307">
    <property type="term" value="P:DNA restriction-modification system"/>
    <property type="evidence" value="ECO:0007669"/>
    <property type="project" value="UniProtKB-KW"/>
</dbReference>
<keyword evidence="4 10" id="KW-0547">Nucleotide-binding</keyword>
<evidence type="ECO:0000313" key="12">
    <source>
        <dbReference type="EMBL" id="KUK77363.1"/>
    </source>
</evidence>
<evidence type="ECO:0000256" key="9">
    <source>
        <dbReference type="ARBA" id="ARBA00023125"/>
    </source>
</evidence>
<keyword evidence="6" id="KW-0255">Endonuclease</keyword>
<dbReference type="InterPro" id="IPR007409">
    <property type="entry name" value="Restrct_endonuc_type1_HsdR_N"/>
</dbReference>
<dbReference type="PANTHER" id="PTHR30195:SF15">
    <property type="entry name" value="TYPE I RESTRICTION ENZYME HINDI ENDONUCLEASE SUBUNIT"/>
    <property type="match status" value="1"/>
</dbReference>
<dbReference type="Pfam" id="PF04313">
    <property type="entry name" value="HSDR_N"/>
    <property type="match status" value="1"/>
</dbReference>
<sequence>MTEQTLENNIIKTILEPLGYDHIYGPDIAPEPEVTHPYKRESYEQVILTKILRAKLIEINPDVKPELIEQTIKKILDIKSPDQTHNNETFHNYLTDGIELEYLENGNMRGQRIKLIDFKNPENNQYNAINQYTIIENNKNKRPDIILYINGLPLVVIELKNPTDEKATLKTAYNQLQTYKHDIPTLFNYNSLLVVSDGLDAKYGALTAPWNWFMKWKTKDGIHEDPITEPQIITMSKGLLKPETLLEIIKDFTVFSKEEKIDSETGLRKIQTSKKISAYHQYYAVKKAVKSTLEASSEQGDGRGGVFWHTQGSGKSLSMVFYSGKVVQQLNNPTIVVITDRNDLDDQLFGTFTASNQLLRQTPVQAESRKHLRELLNTSGGGIVFSTIQKFYPSDDEDTFPTLSERKNIVVITDEAHRSQYGFSAKTQYITDDKGEEIGTRTRYGLAKYLRDALPRATYLGFTGTPIEKEDRSTPAVFGNYIDIYDVSQAVEDGATVKIYYESRLAKIKFLEEYKDEIDDEVASVTENEKATLSEQAKAKWARVEGIIGNKNRIDDISKDIIDHFSKRQEVFEGKGMIVCMSRRIAVEMYEAIVKNKPEWHDEDKRKGNIKIIMTSSSSDPVNWQMHNTSKLDREMLAERFKDPDDELKLVIVIDMWLTGFDVPCLSTMYIDKPMKGHTLMQAIARVNRVYKDKEGGLIVDYIGIATELKKALATYSESGGKGSPTLDINEAIAVMKEKYEIVKNILWKFDYKRYFNAETNEKLKILLEAQEFILSQKDGKKNFIKYTTELSKAFALVVPNVEAMKIKEEVGFFQAVKARLIKFEPEGTGRTSEEIETAIKQIIDKAVVSEGVIDLYDAAGIKNPDISILSDEFLQEVKDMKHKNTAIELLRKLLEDEITTRSKRNIVRSKKLSEMLQEAIRKYQNNLLTSVEVIDELIQMAKQLQKEDEDLKASGLSVEEIAFYDALIDNESAKKVLGDDILREISTELVEKVRRNASIDWTIRESARAKLRVLVKRTLRNYNYPPDKQKSATEKVLKQAELFTENSISN</sequence>
<dbReference type="PANTHER" id="PTHR30195">
    <property type="entry name" value="TYPE I SITE-SPECIFIC DEOXYRIBONUCLEASE PROTEIN SUBUNIT M AND R"/>
    <property type="match status" value="1"/>
</dbReference>
<dbReference type="Pfam" id="PF22679">
    <property type="entry name" value="T1R_D3-like"/>
    <property type="match status" value="1"/>
</dbReference>
<evidence type="ECO:0000256" key="1">
    <source>
        <dbReference type="ARBA" id="ARBA00000851"/>
    </source>
</evidence>
<evidence type="ECO:0000256" key="3">
    <source>
        <dbReference type="ARBA" id="ARBA00022722"/>
    </source>
</evidence>
<dbReference type="CDD" id="cd22332">
    <property type="entry name" value="HsdR_N"/>
    <property type="match status" value="1"/>
</dbReference>
<dbReference type="InterPro" id="IPR040980">
    <property type="entry name" value="SWI2_SNF2"/>
</dbReference>
<comment type="subunit">
    <text evidence="10">The type I restriction/modification system is composed of three polypeptides R, M and S.</text>
</comment>
<name>A0A101HI89_9BACT</name>
<dbReference type="Pfam" id="PF11867">
    <property type="entry name" value="T1RH-like_C"/>
    <property type="match status" value="1"/>
</dbReference>
<dbReference type="AlphaFoldDB" id="A0A101HI89"/>
<evidence type="ECO:0000256" key="6">
    <source>
        <dbReference type="ARBA" id="ARBA00022759"/>
    </source>
</evidence>
<dbReference type="SUPFAM" id="SSF52540">
    <property type="entry name" value="P-loop containing nucleoside triphosphate hydrolases"/>
    <property type="match status" value="2"/>
</dbReference>
<dbReference type="GO" id="GO:0005524">
    <property type="term" value="F:ATP binding"/>
    <property type="evidence" value="ECO:0007669"/>
    <property type="project" value="UniProtKB-KW"/>
</dbReference>
<evidence type="ECO:0000256" key="5">
    <source>
        <dbReference type="ARBA" id="ARBA00022747"/>
    </source>
</evidence>
<comment type="similarity">
    <text evidence="2 10">Belongs to the HsdR family.</text>
</comment>
<evidence type="ECO:0000313" key="13">
    <source>
        <dbReference type="Proteomes" id="UP000053904"/>
    </source>
</evidence>
<dbReference type="InterPro" id="IPR055180">
    <property type="entry name" value="HsdR_RecA-like_helicase_dom_2"/>
</dbReference>
<dbReference type="NCBIfam" id="TIGR00348">
    <property type="entry name" value="hsdR"/>
    <property type="match status" value="1"/>
</dbReference>
<dbReference type="PROSITE" id="PS51192">
    <property type="entry name" value="HELICASE_ATP_BIND_1"/>
    <property type="match status" value="1"/>
</dbReference>
<dbReference type="Pfam" id="PF18766">
    <property type="entry name" value="SWI2_SNF2"/>
    <property type="match status" value="1"/>
</dbReference>
<dbReference type="PATRIC" id="fig|1641389.3.peg.457"/>
<dbReference type="SMART" id="SM00487">
    <property type="entry name" value="DEXDc"/>
    <property type="match status" value="1"/>
</dbReference>
<evidence type="ECO:0000256" key="10">
    <source>
        <dbReference type="RuleBase" id="RU364115"/>
    </source>
</evidence>
<comment type="caution">
    <text evidence="12">The sequence shown here is derived from an EMBL/GenBank/DDBJ whole genome shotgun (WGS) entry which is preliminary data.</text>
</comment>
<feature type="domain" description="Helicase ATP-binding" evidence="11">
    <location>
        <begin position="296"/>
        <end position="484"/>
    </location>
</feature>
<gene>
    <name evidence="12" type="ORF">XD93_0378</name>
</gene>
<dbReference type="Gene3D" id="3.40.50.300">
    <property type="entry name" value="P-loop containing nucleotide triphosphate hydrolases"/>
    <property type="match status" value="2"/>
</dbReference>
<dbReference type="GO" id="GO:0009035">
    <property type="term" value="F:type I site-specific deoxyribonuclease activity"/>
    <property type="evidence" value="ECO:0007669"/>
    <property type="project" value="UniProtKB-EC"/>
</dbReference>
<comment type="catalytic activity">
    <reaction evidence="1 10">
        <text>Endonucleolytic cleavage of DNA to give random double-stranded fragments with terminal 5'-phosphates, ATP is simultaneously hydrolyzed.</text>
        <dbReference type="EC" id="3.1.21.3"/>
    </reaction>
</comment>
<evidence type="ECO:0000256" key="2">
    <source>
        <dbReference type="ARBA" id="ARBA00008598"/>
    </source>
</evidence>
<accession>A0A101HI89</accession>
<keyword evidence="8 10" id="KW-0067">ATP-binding</keyword>
<dbReference type="InterPro" id="IPR014001">
    <property type="entry name" value="Helicase_ATP-bd"/>
</dbReference>
<organism evidence="12 13">
    <name type="scientific">candidate division WS6 bacterium 34_10</name>
    <dbReference type="NCBI Taxonomy" id="1641389"/>
    <lineage>
        <taxon>Bacteria</taxon>
        <taxon>Candidatus Dojkabacteria</taxon>
    </lineage>
</organism>
<keyword evidence="3" id="KW-0540">Nuclease</keyword>
<reference evidence="13" key="1">
    <citation type="journal article" date="2015" name="MBio">
        <title>Genome-Resolved Metagenomic Analysis Reveals Roles for Candidate Phyla and Other Microbial Community Members in Biogeochemical Transformations in Oil Reservoirs.</title>
        <authorList>
            <person name="Hu P."/>
            <person name="Tom L."/>
            <person name="Singh A."/>
            <person name="Thomas B.C."/>
            <person name="Baker B.J."/>
            <person name="Piceno Y.M."/>
            <person name="Andersen G.L."/>
            <person name="Banfield J.F."/>
        </authorList>
    </citation>
    <scope>NUCLEOTIDE SEQUENCE [LARGE SCALE GENOMIC DNA]</scope>
</reference>
<dbReference type="InterPro" id="IPR027417">
    <property type="entry name" value="P-loop_NTPase"/>
</dbReference>
<dbReference type="InterPro" id="IPR051268">
    <property type="entry name" value="Type-I_R_enzyme_R_subunit"/>
</dbReference>
<dbReference type="InterPro" id="IPR004473">
    <property type="entry name" value="Restrct_endonuc_typeI_HsdR"/>
</dbReference>
<dbReference type="EC" id="3.1.21.3" evidence="10"/>
<proteinExistence type="inferred from homology"/>
<evidence type="ECO:0000256" key="7">
    <source>
        <dbReference type="ARBA" id="ARBA00022801"/>
    </source>
</evidence>
<comment type="function">
    <text evidence="10">Subunit R is required for both nuclease and ATPase activities, but not for modification.</text>
</comment>
<keyword evidence="7 10" id="KW-0378">Hydrolase</keyword>
<evidence type="ECO:0000259" key="11">
    <source>
        <dbReference type="PROSITE" id="PS51192"/>
    </source>
</evidence>
<dbReference type="GO" id="GO:0003677">
    <property type="term" value="F:DNA binding"/>
    <property type="evidence" value="ECO:0007669"/>
    <property type="project" value="UniProtKB-KW"/>
</dbReference>
<dbReference type="Gene3D" id="3.90.1570.50">
    <property type="match status" value="1"/>
</dbReference>
<evidence type="ECO:0000256" key="8">
    <source>
        <dbReference type="ARBA" id="ARBA00022840"/>
    </source>
</evidence>